<name>A0A4R9K8A7_9LEPT</name>
<accession>A0A4R9K8A7</accession>
<dbReference type="Pfam" id="PF11697">
    <property type="entry name" value="DUF3293"/>
    <property type="match status" value="1"/>
</dbReference>
<dbReference type="EMBL" id="RQGF01000028">
    <property type="protein sequence ID" value="TGL60874.1"/>
    <property type="molecule type" value="Genomic_DNA"/>
</dbReference>
<reference evidence="1" key="1">
    <citation type="journal article" date="2019" name="PLoS Negl. Trop. Dis.">
        <title>Revisiting the worldwide diversity of Leptospira species in the environment.</title>
        <authorList>
            <person name="Vincent A.T."/>
            <person name="Schiettekatte O."/>
            <person name="Bourhy P."/>
            <person name="Veyrier F.J."/>
            <person name="Picardeau M."/>
        </authorList>
    </citation>
    <scope>NUCLEOTIDE SEQUENCE [LARGE SCALE GENOMIC DNA]</scope>
    <source>
        <strain evidence="1">201702455</strain>
    </source>
</reference>
<dbReference type="AlphaFoldDB" id="A0A4R9K8A7"/>
<dbReference type="InterPro" id="IPR021710">
    <property type="entry name" value="DUF3293"/>
</dbReference>
<proteinExistence type="predicted"/>
<dbReference type="Proteomes" id="UP000297762">
    <property type="component" value="Unassembled WGS sequence"/>
</dbReference>
<protein>
    <submittedName>
        <fullName evidence="1">DUF3293 domain-containing protein</fullName>
    </submittedName>
</protein>
<keyword evidence="2" id="KW-1185">Reference proteome</keyword>
<dbReference type="RefSeq" id="WP_135650134.1">
    <property type="nucleotide sequence ID" value="NZ_RQGF01000028.1"/>
</dbReference>
<organism evidence="1 2">
    <name type="scientific">Leptospira sarikeiensis</name>
    <dbReference type="NCBI Taxonomy" id="2484943"/>
    <lineage>
        <taxon>Bacteria</taxon>
        <taxon>Pseudomonadati</taxon>
        <taxon>Spirochaetota</taxon>
        <taxon>Spirochaetia</taxon>
        <taxon>Leptospirales</taxon>
        <taxon>Leptospiraceae</taxon>
        <taxon>Leptospira</taxon>
    </lineage>
</organism>
<evidence type="ECO:0000313" key="2">
    <source>
        <dbReference type="Proteomes" id="UP000297762"/>
    </source>
</evidence>
<gene>
    <name evidence="1" type="ORF">EHQ64_13775</name>
</gene>
<comment type="caution">
    <text evidence="1">The sequence shown here is derived from an EMBL/GenBank/DDBJ whole genome shotgun (WGS) entry which is preliminary data.</text>
</comment>
<dbReference type="OrthoDB" id="5509642at2"/>
<evidence type="ECO:0000313" key="1">
    <source>
        <dbReference type="EMBL" id="TGL60874.1"/>
    </source>
</evidence>
<sequence length="136" mass="15651">MDPELLLSEYLGSEYIVFDPELIIKIGEKHPELDLFLKQKQVSTWAFITAYNPKSKLLSPEENRLRNQNLEKEIARFEFKKGVGRKGNWSEESYLVLGGSLDFVLNLGRKFDQNAFVYGEIDSEAKLIFCNSGFAH</sequence>